<dbReference type="GO" id="GO:0008202">
    <property type="term" value="P:steroid metabolic process"/>
    <property type="evidence" value="ECO:0007669"/>
    <property type="project" value="TreeGrafter"/>
</dbReference>
<accession>A0A8C5RWU0</accession>
<dbReference type="InterPro" id="IPR036291">
    <property type="entry name" value="NAD(P)-bd_dom_sf"/>
</dbReference>
<reference evidence="2" key="1">
    <citation type="submission" date="2025-08" db="UniProtKB">
        <authorList>
            <consortium name="Ensembl"/>
        </authorList>
    </citation>
    <scope>IDENTIFICATION</scope>
</reference>
<dbReference type="Pfam" id="PF00106">
    <property type="entry name" value="adh_short"/>
    <property type="match status" value="1"/>
</dbReference>
<proteinExistence type="inferred from homology"/>
<dbReference type="SUPFAM" id="SSF51735">
    <property type="entry name" value="NAD(P)-binding Rossmann-fold domains"/>
    <property type="match status" value="1"/>
</dbReference>
<dbReference type="AlphaFoldDB" id="A0A8C5RWU0"/>
<sequence>LGLIDVTLHMIPLLRKAKGRIVNIASIMGRLSIFGGGYCPSKHGVESFSDSLRCISEYKSHCHSNNNSISLQKFCRIQH</sequence>
<dbReference type="GO" id="GO:0016491">
    <property type="term" value="F:oxidoreductase activity"/>
    <property type="evidence" value="ECO:0007669"/>
    <property type="project" value="TreeGrafter"/>
</dbReference>
<evidence type="ECO:0000313" key="3">
    <source>
        <dbReference type="Proteomes" id="UP000694406"/>
    </source>
</evidence>
<comment type="similarity">
    <text evidence="1">Belongs to the short-chain dehydrogenases/reductases (SDR) family.</text>
</comment>
<dbReference type="GeneTree" id="ENSGT00940000154118"/>
<evidence type="ECO:0000256" key="1">
    <source>
        <dbReference type="ARBA" id="ARBA00006484"/>
    </source>
</evidence>
<name>A0A8C5RWU0_LATLA</name>
<reference evidence="2" key="2">
    <citation type="submission" date="2025-09" db="UniProtKB">
        <authorList>
            <consortium name="Ensembl"/>
        </authorList>
    </citation>
    <scope>IDENTIFICATION</scope>
</reference>
<dbReference type="Proteomes" id="UP000694406">
    <property type="component" value="Unplaced"/>
</dbReference>
<keyword evidence="3" id="KW-1185">Reference proteome</keyword>
<organism evidence="2 3">
    <name type="scientific">Laticauda laticaudata</name>
    <name type="common">Blue-ringed sea krait</name>
    <name type="synonym">Blue-lipped sea krait</name>
    <dbReference type="NCBI Taxonomy" id="8630"/>
    <lineage>
        <taxon>Eukaryota</taxon>
        <taxon>Metazoa</taxon>
        <taxon>Chordata</taxon>
        <taxon>Craniata</taxon>
        <taxon>Vertebrata</taxon>
        <taxon>Euteleostomi</taxon>
        <taxon>Lepidosauria</taxon>
        <taxon>Squamata</taxon>
        <taxon>Bifurcata</taxon>
        <taxon>Unidentata</taxon>
        <taxon>Episquamata</taxon>
        <taxon>Toxicofera</taxon>
        <taxon>Serpentes</taxon>
        <taxon>Colubroidea</taxon>
        <taxon>Elapidae</taxon>
        <taxon>Laticaudinae</taxon>
        <taxon>Laticauda</taxon>
    </lineage>
</organism>
<dbReference type="Gene3D" id="3.40.50.720">
    <property type="entry name" value="NAD(P)-binding Rossmann-like Domain"/>
    <property type="match status" value="1"/>
</dbReference>
<evidence type="ECO:0000313" key="2">
    <source>
        <dbReference type="Ensembl" id="ENSLLTP00000008743.1"/>
    </source>
</evidence>
<protein>
    <submittedName>
        <fullName evidence="2">Uncharacterized protein</fullName>
    </submittedName>
</protein>
<dbReference type="Ensembl" id="ENSLLTT00000009071.1">
    <property type="protein sequence ID" value="ENSLLTP00000008743.1"/>
    <property type="gene ID" value="ENSLLTG00000006668.1"/>
</dbReference>
<dbReference type="PANTHER" id="PTHR43313:SF48">
    <property type="match status" value="1"/>
</dbReference>
<dbReference type="PANTHER" id="PTHR43313">
    <property type="entry name" value="SHORT-CHAIN DEHYDROGENASE/REDUCTASE FAMILY 9C"/>
    <property type="match status" value="1"/>
</dbReference>
<dbReference type="InterPro" id="IPR002347">
    <property type="entry name" value="SDR_fam"/>
</dbReference>